<keyword evidence="3" id="KW-1185">Reference proteome</keyword>
<dbReference type="EMBL" id="PTRA01000001">
    <property type="protein sequence ID" value="PQA60183.1"/>
    <property type="molecule type" value="Genomic_DNA"/>
</dbReference>
<feature type="transmembrane region" description="Helical" evidence="1">
    <location>
        <begin position="85"/>
        <end position="107"/>
    </location>
</feature>
<dbReference type="Proteomes" id="UP000239590">
    <property type="component" value="Unassembled WGS sequence"/>
</dbReference>
<organism evidence="2 3">
    <name type="scientific">Siphonobacter curvatus</name>
    <dbReference type="NCBI Taxonomy" id="2094562"/>
    <lineage>
        <taxon>Bacteria</taxon>
        <taxon>Pseudomonadati</taxon>
        <taxon>Bacteroidota</taxon>
        <taxon>Cytophagia</taxon>
        <taxon>Cytophagales</taxon>
        <taxon>Cytophagaceae</taxon>
        <taxon>Siphonobacter</taxon>
    </lineage>
</organism>
<keyword evidence="1" id="KW-1133">Transmembrane helix</keyword>
<proteinExistence type="predicted"/>
<name>A0A2S7IR32_9BACT</name>
<reference evidence="3" key="1">
    <citation type="submission" date="2018-02" db="EMBL/GenBank/DDBJ databases">
        <title>Genome sequencing of Solimonas sp. HR-BB.</title>
        <authorList>
            <person name="Lee Y."/>
            <person name="Jeon C.O."/>
        </authorList>
    </citation>
    <scope>NUCLEOTIDE SEQUENCE [LARGE SCALE GENOMIC DNA]</scope>
    <source>
        <strain evidence="3">HR-U</strain>
    </source>
</reference>
<keyword evidence="1" id="KW-0812">Transmembrane</keyword>
<comment type="caution">
    <text evidence="2">The sequence shown here is derived from an EMBL/GenBank/DDBJ whole genome shotgun (WGS) entry which is preliminary data.</text>
</comment>
<keyword evidence="1" id="KW-0472">Membrane</keyword>
<gene>
    <name evidence="2" type="ORF">C5O19_11350</name>
</gene>
<evidence type="ECO:0000256" key="1">
    <source>
        <dbReference type="SAM" id="Phobius"/>
    </source>
</evidence>
<accession>A0A2S7IR32</accession>
<evidence type="ECO:0000313" key="3">
    <source>
        <dbReference type="Proteomes" id="UP000239590"/>
    </source>
</evidence>
<evidence type="ECO:0000313" key="2">
    <source>
        <dbReference type="EMBL" id="PQA60183.1"/>
    </source>
</evidence>
<protein>
    <submittedName>
        <fullName evidence="2">Uncharacterized protein</fullName>
    </submittedName>
</protein>
<dbReference type="AlphaFoldDB" id="A0A2S7IR32"/>
<sequence length="108" mass="12104">MSVAQKTPNGDFETWYVLALEDSVIKYEKLKPLYYAQAAKSREAEKALLLSEKARGLELELYEIDRRKWEKAEADLRRQIRGLKLVGKLKGAGGVLIGAGVIILTIAK</sequence>